<dbReference type="GO" id="GO:0043548">
    <property type="term" value="F:phosphatidylinositol 3-kinase binding"/>
    <property type="evidence" value="ECO:0007669"/>
    <property type="project" value="TreeGrafter"/>
</dbReference>
<dbReference type="GO" id="GO:0008286">
    <property type="term" value="P:insulin receptor signaling pathway"/>
    <property type="evidence" value="ECO:0007669"/>
    <property type="project" value="InterPro"/>
</dbReference>
<keyword evidence="3" id="KW-0221">Differentiation</keyword>
<dbReference type="OrthoDB" id="946068at2759"/>
<name>A0A8K0GHR1_IGNLU</name>
<dbReference type="Proteomes" id="UP000801492">
    <property type="component" value="Unassembled WGS sequence"/>
</dbReference>
<reference evidence="5" key="1">
    <citation type="submission" date="2019-08" db="EMBL/GenBank/DDBJ databases">
        <title>The genome of the North American firefly Photinus pyralis.</title>
        <authorList>
            <consortium name="Photinus pyralis genome working group"/>
            <person name="Fallon T.R."/>
            <person name="Sander Lower S.E."/>
            <person name="Weng J.-K."/>
        </authorList>
    </citation>
    <scope>NUCLEOTIDE SEQUENCE</scope>
    <source>
        <strain evidence="5">TRF0915ILg1</strain>
        <tissue evidence="5">Whole body</tissue>
    </source>
</reference>
<dbReference type="Gene3D" id="2.30.29.30">
    <property type="entry name" value="Pleckstrin-homology domain (PH domain)/Phosphotyrosine-binding domain (PTB)"/>
    <property type="match status" value="1"/>
</dbReference>
<dbReference type="SUPFAM" id="SSF50729">
    <property type="entry name" value="PH domain-like"/>
    <property type="match status" value="1"/>
</dbReference>
<dbReference type="InterPro" id="IPR011993">
    <property type="entry name" value="PH-like_dom_sf"/>
</dbReference>
<dbReference type="PANTHER" id="PTHR10614">
    <property type="entry name" value="INSULIN RECEPTOR SUBSTRATE"/>
    <property type="match status" value="1"/>
</dbReference>
<dbReference type="GO" id="GO:0005829">
    <property type="term" value="C:cytosol"/>
    <property type="evidence" value="ECO:0007669"/>
    <property type="project" value="TreeGrafter"/>
</dbReference>
<protein>
    <recommendedName>
        <fullName evidence="4">IRS-type PTB domain-containing protein</fullName>
    </recommendedName>
</protein>
<evidence type="ECO:0000313" key="5">
    <source>
        <dbReference type="EMBL" id="KAF2898453.1"/>
    </source>
</evidence>
<keyword evidence="6" id="KW-1185">Reference proteome</keyword>
<dbReference type="SMART" id="SM01244">
    <property type="entry name" value="IRS"/>
    <property type="match status" value="1"/>
</dbReference>
<organism evidence="5 6">
    <name type="scientific">Ignelater luminosus</name>
    <name type="common">Cucubano</name>
    <name type="synonym">Pyrophorus luminosus</name>
    <dbReference type="NCBI Taxonomy" id="2038154"/>
    <lineage>
        <taxon>Eukaryota</taxon>
        <taxon>Metazoa</taxon>
        <taxon>Ecdysozoa</taxon>
        <taxon>Arthropoda</taxon>
        <taxon>Hexapoda</taxon>
        <taxon>Insecta</taxon>
        <taxon>Pterygota</taxon>
        <taxon>Neoptera</taxon>
        <taxon>Endopterygota</taxon>
        <taxon>Coleoptera</taxon>
        <taxon>Polyphaga</taxon>
        <taxon>Elateriformia</taxon>
        <taxon>Elateroidea</taxon>
        <taxon>Elateridae</taxon>
        <taxon>Agrypninae</taxon>
        <taxon>Pyrophorini</taxon>
        <taxon>Ignelater</taxon>
    </lineage>
</organism>
<dbReference type="SMART" id="SM00310">
    <property type="entry name" value="PTBI"/>
    <property type="match status" value="1"/>
</dbReference>
<evidence type="ECO:0000259" key="4">
    <source>
        <dbReference type="SMART" id="SM00310"/>
    </source>
</evidence>
<evidence type="ECO:0000256" key="2">
    <source>
        <dbReference type="ARBA" id="ARBA00022737"/>
    </source>
</evidence>
<dbReference type="PANTHER" id="PTHR10614:SF13">
    <property type="entry name" value="INSULIN RECEPTOR SUBSTRATE 1"/>
    <property type="match status" value="1"/>
</dbReference>
<proteinExistence type="predicted"/>
<feature type="domain" description="IRS-type PTB" evidence="4">
    <location>
        <begin position="14"/>
        <end position="115"/>
    </location>
</feature>
<dbReference type="Pfam" id="PF02174">
    <property type="entry name" value="IRS"/>
    <property type="match status" value="1"/>
</dbReference>
<evidence type="ECO:0000313" key="6">
    <source>
        <dbReference type="Proteomes" id="UP000801492"/>
    </source>
</evidence>
<keyword evidence="2" id="KW-0677">Repeat</keyword>
<dbReference type="GO" id="GO:0005158">
    <property type="term" value="F:insulin receptor binding"/>
    <property type="evidence" value="ECO:0007669"/>
    <property type="project" value="InterPro"/>
</dbReference>
<comment type="caution">
    <text evidence="5">The sequence shown here is derived from an EMBL/GenBank/DDBJ whole genome shotgun (WGS) entry which is preliminary data.</text>
</comment>
<dbReference type="InterPro" id="IPR039011">
    <property type="entry name" value="IRS"/>
</dbReference>
<accession>A0A8K0GHR1</accession>
<dbReference type="AlphaFoldDB" id="A0A8K0GHR1"/>
<dbReference type="EMBL" id="VTPC01003487">
    <property type="protein sequence ID" value="KAF2898453.1"/>
    <property type="molecule type" value="Genomic_DNA"/>
</dbReference>
<dbReference type="InterPro" id="IPR002404">
    <property type="entry name" value="IRS_PTB"/>
</dbReference>
<feature type="non-terminal residue" evidence="5">
    <location>
        <position position="1"/>
    </location>
</feature>
<dbReference type="GO" id="GO:0005886">
    <property type="term" value="C:plasma membrane"/>
    <property type="evidence" value="ECO:0007669"/>
    <property type="project" value="TreeGrafter"/>
</dbReference>
<sequence length="116" mass="12986">MMAPKSRNVHRVWIKHVWQVTVLNRGLGGTSVIGAYCKGQDSPVFRLCLTDKTLSLIRKDRETPQAELSLSSIRSCGSLKNFFYLEVGRSSVTGAGELWMETEDSNIAQNVHQTVF</sequence>
<gene>
    <name evidence="5" type="ORF">ILUMI_07723</name>
</gene>
<dbReference type="GO" id="GO:0030154">
    <property type="term" value="P:cell differentiation"/>
    <property type="evidence" value="ECO:0007669"/>
    <property type="project" value="UniProtKB-KW"/>
</dbReference>
<dbReference type="PRINTS" id="PR00628">
    <property type="entry name" value="INSULINRSI"/>
</dbReference>
<keyword evidence="1" id="KW-0597">Phosphoprotein</keyword>
<evidence type="ECO:0000256" key="3">
    <source>
        <dbReference type="ARBA" id="ARBA00022782"/>
    </source>
</evidence>
<evidence type="ECO:0000256" key="1">
    <source>
        <dbReference type="ARBA" id="ARBA00022553"/>
    </source>
</evidence>